<sequence>MDKATVLEDAANYIQELQSRLKELERKNMQGSGIACKRPRLSSSDDNSSSSNEANFEKSSSPCDPGIEVRTSGCNLLVEIYSRANCISLVKVLSKMHEFGLSIISCSTMPFADTTLVTIVAQVNSHRYCWIHHHHNLVLFSWILLVIEDMDRAEMYRE</sequence>
<organism evidence="1 2">
    <name type="scientific">Smallanthus sonchifolius</name>
    <dbReference type="NCBI Taxonomy" id="185202"/>
    <lineage>
        <taxon>Eukaryota</taxon>
        <taxon>Viridiplantae</taxon>
        <taxon>Streptophyta</taxon>
        <taxon>Embryophyta</taxon>
        <taxon>Tracheophyta</taxon>
        <taxon>Spermatophyta</taxon>
        <taxon>Magnoliopsida</taxon>
        <taxon>eudicotyledons</taxon>
        <taxon>Gunneridae</taxon>
        <taxon>Pentapetalae</taxon>
        <taxon>asterids</taxon>
        <taxon>campanulids</taxon>
        <taxon>Asterales</taxon>
        <taxon>Asteraceae</taxon>
        <taxon>Asteroideae</taxon>
        <taxon>Heliantheae alliance</taxon>
        <taxon>Millerieae</taxon>
        <taxon>Smallanthus</taxon>
    </lineage>
</organism>
<protein>
    <submittedName>
        <fullName evidence="1">Uncharacterized protein</fullName>
    </submittedName>
</protein>
<evidence type="ECO:0000313" key="1">
    <source>
        <dbReference type="EMBL" id="KAI3808490.1"/>
    </source>
</evidence>
<evidence type="ECO:0000313" key="2">
    <source>
        <dbReference type="Proteomes" id="UP001056120"/>
    </source>
</evidence>
<comment type="caution">
    <text evidence="1">The sequence shown here is derived from an EMBL/GenBank/DDBJ whole genome shotgun (WGS) entry which is preliminary data.</text>
</comment>
<dbReference type="EMBL" id="CM042025">
    <property type="protein sequence ID" value="KAI3808490.1"/>
    <property type="molecule type" value="Genomic_DNA"/>
</dbReference>
<gene>
    <name evidence="1" type="ORF">L1987_24441</name>
</gene>
<accession>A0ACB9IM75</accession>
<proteinExistence type="predicted"/>
<reference evidence="2" key="1">
    <citation type="journal article" date="2022" name="Mol. Ecol. Resour.">
        <title>The genomes of chicory, endive, great burdock and yacon provide insights into Asteraceae palaeo-polyploidization history and plant inulin production.</title>
        <authorList>
            <person name="Fan W."/>
            <person name="Wang S."/>
            <person name="Wang H."/>
            <person name="Wang A."/>
            <person name="Jiang F."/>
            <person name="Liu H."/>
            <person name="Zhao H."/>
            <person name="Xu D."/>
            <person name="Zhang Y."/>
        </authorList>
    </citation>
    <scope>NUCLEOTIDE SEQUENCE [LARGE SCALE GENOMIC DNA]</scope>
    <source>
        <strain evidence="2">cv. Yunnan</strain>
    </source>
</reference>
<reference evidence="1 2" key="2">
    <citation type="journal article" date="2022" name="Mol. Ecol. Resour.">
        <title>The genomes of chicory, endive, great burdock and yacon provide insights into Asteraceae paleo-polyploidization history and plant inulin production.</title>
        <authorList>
            <person name="Fan W."/>
            <person name="Wang S."/>
            <person name="Wang H."/>
            <person name="Wang A."/>
            <person name="Jiang F."/>
            <person name="Liu H."/>
            <person name="Zhao H."/>
            <person name="Xu D."/>
            <person name="Zhang Y."/>
        </authorList>
    </citation>
    <scope>NUCLEOTIDE SEQUENCE [LARGE SCALE GENOMIC DNA]</scope>
    <source>
        <strain evidence="2">cv. Yunnan</strain>
        <tissue evidence="1">Leaves</tissue>
    </source>
</reference>
<name>A0ACB9IM75_9ASTR</name>
<dbReference type="Proteomes" id="UP001056120">
    <property type="component" value="Linkage Group LG08"/>
</dbReference>
<keyword evidence="2" id="KW-1185">Reference proteome</keyword>